<dbReference type="PANTHER" id="PTHR23129:SF0">
    <property type="entry name" value="ACYL-COENZYME A DIPHOSPHATASE FITM2"/>
    <property type="match status" value="1"/>
</dbReference>
<keyword evidence="3" id="KW-0378">Hydrolase</keyword>
<evidence type="ECO:0000313" key="9">
    <source>
        <dbReference type="EMBL" id="KAF5399016.1"/>
    </source>
</evidence>
<dbReference type="AlphaFoldDB" id="A0A8J4T914"/>
<protein>
    <submittedName>
        <fullName evidence="9">Fat inducing protein 1</fullName>
    </submittedName>
</protein>
<evidence type="ECO:0000256" key="1">
    <source>
        <dbReference type="ARBA" id="ARBA00004477"/>
    </source>
</evidence>
<dbReference type="InterPro" id="IPR046401">
    <property type="entry name" value="FITM1/2"/>
</dbReference>
<evidence type="ECO:0000256" key="8">
    <source>
        <dbReference type="SAM" id="Phobius"/>
    </source>
</evidence>
<dbReference type="InterPro" id="IPR019388">
    <property type="entry name" value="FIT"/>
</dbReference>
<dbReference type="Proteomes" id="UP000748531">
    <property type="component" value="Unassembled WGS sequence"/>
</dbReference>
<comment type="caution">
    <text evidence="9">The sequence shown here is derived from an EMBL/GenBank/DDBJ whole genome shotgun (WGS) entry which is preliminary data.</text>
</comment>
<feature type="transmembrane region" description="Helical" evidence="8">
    <location>
        <begin position="183"/>
        <end position="204"/>
    </location>
</feature>
<evidence type="ECO:0000256" key="4">
    <source>
        <dbReference type="ARBA" id="ARBA00022824"/>
    </source>
</evidence>
<reference evidence="9" key="1">
    <citation type="submission" date="2019-05" db="EMBL/GenBank/DDBJ databases">
        <title>Annotation for the trematode Paragonimus heterotremus.</title>
        <authorList>
            <person name="Choi Y.-J."/>
        </authorList>
    </citation>
    <scope>NUCLEOTIDE SEQUENCE</scope>
    <source>
        <strain evidence="9">LC</strain>
    </source>
</reference>
<proteinExistence type="inferred from homology"/>
<evidence type="ECO:0000256" key="7">
    <source>
        <dbReference type="ARBA" id="ARBA00023136"/>
    </source>
</evidence>
<organism evidence="9 10">
    <name type="scientific">Paragonimus heterotremus</name>
    <dbReference type="NCBI Taxonomy" id="100268"/>
    <lineage>
        <taxon>Eukaryota</taxon>
        <taxon>Metazoa</taxon>
        <taxon>Spiralia</taxon>
        <taxon>Lophotrochozoa</taxon>
        <taxon>Platyhelminthes</taxon>
        <taxon>Trematoda</taxon>
        <taxon>Digenea</taxon>
        <taxon>Plagiorchiida</taxon>
        <taxon>Troglotremata</taxon>
        <taxon>Troglotrematidae</taxon>
        <taxon>Paragonimus</taxon>
    </lineage>
</organism>
<accession>A0A8J4T914</accession>
<feature type="transmembrane region" description="Helical" evidence="8">
    <location>
        <begin position="267"/>
        <end position="291"/>
    </location>
</feature>
<keyword evidence="6" id="KW-0443">Lipid metabolism</keyword>
<comment type="subcellular location">
    <subcellularLocation>
        <location evidence="1">Endoplasmic reticulum membrane</location>
        <topology evidence="1">Multi-pass membrane protein</topology>
    </subcellularLocation>
</comment>
<sequence length="342" mass="38221">MQMKQATIRKFSSIRSTPLAPAELGGTKKSVPGPTSPWHFISLLLFSTLRRPLSVDTNTKAGIYLCISAGGSLIFDFIRAPPSYFSNKHNIFNQLFVKWGWAWTCSGLSAFLIFSSFVYTGRNVALMRAHITRVVAGTGFWYTMTGLFNFIHDVTGHCRPKNVLLNPDQYPSRRIPCHRAGGVWLGFDVSGHCFLLVLSSLWIMEELRPMLYWNRLADILKPYEQHSDEGTASFSADTSSNLPRGVSPESAQTMRSAFRRLTGSVRVLFSLVACLSMLWDFMFLVTVVYFHTMPSKLLGTLIAVACWFICYRIIFPSAKTGGWCGLAPGMPGDGLVAFTPRR</sequence>
<feature type="transmembrane region" description="Helical" evidence="8">
    <location>
        <begin position="100"/>
        <end position="119"/>
    </location>
</feature>
<evidence type="ECO:0000256" key="6">
    <source>
        <dbReference type="ARBA" id="ARBA00023098"/>
    </source>
</evidence>
<name>A0A8J4T914_9TREM</name>
<dbReference type="HAMAP" id="MF_03230">
    <property type="entry name" value="FITM2"/>
    <property type="match status" value="1"/>
</dbReference>
<keyword evidence="7 8" id="KW-0472">Membrane</keyword>
<dbReference type="GO" id="GO:0005789">
    <property type="term" value="C:endoplasmic reticulum membrane"/>
    <property type="evidence" value="ECO:0007669"/>
    <property type="project" value="UniProtKB-SubCell"/>
</dbReference>
<dbReference type="OrthoDB" id="5579088at2759"/>
<feature type="transmembrane region" description="Helical" evidence="8">
    <location>
        <begin position="61"/>
        <end position="80"/>
    </location>
</feature>
<feature type="transmembrane region" description="Helical" evidence="8">
    <location>
        <begin position="131"/>
        <end position="151"/>
    </location>
</feature>
<dbReference type="GO" id="GO:0034389">
    <property type="term" value="P:lipid droplet organization"/>
    <property type="evidence" value="ECO:0007669"/>
    <property type="project" value="InterPro"/>
</dbReference>
<keyword evidence="4" id="KW-0256">Endoplasmic reticulum</keyword>
<keyword evidence="2 8" id="KW-0812">Transmembrane</keyword>
<evidence type="ECO:0000313" key="10">
    <source>
        <dbReference type="Proteomes" id="UP000748531"/>
    </source>
</evidence>
<dbReference type="EMBL" id="LUCH01004436">
    <property type="protein sequence ID" value="KAF5399016.1"/>
    <property type="molecule type" value="Genomic_DNA"/>
</dbReference>
<dbReference type="Pfam" id="PF10261">
    <property type="entry name" value="FIT"/>
    <property type="match status" value="1"/>
</dbReference>
<dbReference type="PANTHER" id="PTHR23129">
    <property type="entry name" value="ACYL-COENZYME A DIPHOSPHATASE FITM2"/>
    <property type="match status" value="1"/>
</dbReference>
<feature type="transmembrane region" description="Helical" evidence="8">
    <location>
        <begin position="297"/>
        <end position="315"/>
    </location>
</feature>
<gene>
    <name evidence="9" type="ORF">PHET_07927</name>
</gene>
<evidence type="ECO:0000256" key="2">
    <source>
        <dbReference type="ARBA" id="ARBA00022692"/>
    </source>
</evidence>
<dbReference type="GO" id="GO:0010945">
    <property type="term" value="F:coenzyme A diphosphatase activity"/>
    <property type="evidence" value="ECO:0007669"/>
    <property type="project" value="InterPro"/>
</dbReference>
<dbReference type="GO" id="GO:0008654">
    <property type="term" value="P:phospholipid biosynthetic process"/>
    <property type="evidence" value="ECO:0007669"/>
    <property type="project" value="TreeGrafter"/>
</dbReference>
<keyword evidence="5 8" id="KW-1133">Transmembrane helix</keyword>
<evidence type="ECO:0000256" key="5">
    <source>
        <dbReference type="ARBA" id="ARBA00022989"/>
    </source>
</evidence>
<evidence type="ECO:0000256" key="3">
    <source>
        <dbReference type="ARBA" id="ARBA00022801"/>
    </source>
</evidence>
<keyword evidence="10" id="KW-1185">Reference proteome</keyword>
<dbReference type="GO" id="GO:0019915">
    <property type="term" value="P:lipid storage"/>
    <property type="evidence" value="ECO:0007669"/>
    <property type="project" value="InterPro"/>
</dbReference>